<gene>
    <name evidence="2" type="ORF">SSP0437_LOCUS6369</name>
</gene>
<feature type="compositionally biased region" description="Low complexity" evidence="1">
    <location>
        <begin position="179"/>
        <end position="188"/>
    </location>
</feature>
<feature type="region of interest" description="Disordered" evidence="1">
    <location>
        <begin position="1"/>
        <end position="245"/>
    </location>
</feature>
<feature type="compositionally biased region" description="Polar residues" evidence="1">
    <location>
        <begin position="127"/>
        <end position="136"/>
    </location>
</feature>
<feature type="compositionally biased region" description="Polar residues" evidence="1">
    <location>
        <begin position="1"/>
        <end position="18"/>
    </location>
</feature>
<accession>A0A7S1VEQ3</accession>
<feature type="compositionally biased region" description="Basic and acidic residues" evidence="1">
    <location>
        <begin position="105"/>
        <end position="117"/>
    </location>
</feature>
<name>A0A7S1VEQ3_9EUKA</name>
<reference evidence="2" key="1">
    <citation type="submission" date="2021-01" db="EMBL/GenBank/DDBJ databases">
        <authorList>
            <person name="Corre E."/>
            <person name="Pelletier E."/>
            <person name="Niang G."/>
            <person name="Scheremetjew M."/>
            <person name="Finn R."/>
            <person name="Kale V."/>
            <person name="Holt S."/>
            <person name="Cochrane G."/>
            <person name="Meng A."/>
            <person name="Brown T."/>
            <person name="Cohen L."/>
        </authorList>
    </citation>
    <scope>NUCLEOTIDE SEQUENCE</scope>
    <source>
        <strain evidence="2">ATCC 50979</strain>
    </source>
</reference>
<feature type="compositionally biased region" description="Pro residues" evidence="1">
    <location>
        <begin position="189"/>
        <end position="202"/>
    </location>
</feature>
<protein>
    <submittedName>
        <fullName evidence="2">Uncharacterized protein</fullName>
    </submittedName>
</protein>
<evidence type="ECO:0000313" key="2">
    <source>
        <dbReference type="EMBL" id="CAD9297323.1"/>
    </source>
</evidence>
<sequence length="245" mass="25658">MRRSLLPTSSDDGSLTLESHTEKDREKDDDESASARVLGPTFHPPAPASSRASEAEDSSMRPTPNRVAAAGASKQTLPPPSLPVPARSRASPSLTAHLFSSLGAADEKLSFGDERESSVGSKRTRADQSVTSTLTKSSAPPDDATVPAVPSPKASADGRSANVRSPSSTVPPADPPTSSPSRPSLSAALPPPPPLASPPAPTRRPYHTRASRAEDSAEEAEDYSEMSQSEGDRDDRSLFTSRVPQ</sequence>
<dbReference type="EMBL" id="HBGL01008252">
    <property type="protein sequence ID" value="CAD9297323.1"/>
    <property type="molecule type" value="Transcribed_RNA"/>
</dbReference>
<feature type="compositionally biased region" description="Low complexity" evidence="1">
    <location>
        <begin position="137"/>
        <end position="152"/>
    </location>
</feature>
<organism evidence="2">
    <name type="scientific">Sexangularia sp. CB-2014</name>
    <dbReference type="NCBI Taxonomy" id="1486929"/>
    <lineage>
        <taxon>Eukaryota</taxon>
        <taxon>Amoebozoa</taxon>
        <taxon>Tubulinea</taxon>
        <taxon>Elardia</taxon>
        <taxon>Arcellinida</taxon>
        <taxon>Arcellinida incertae sedis</taxon>
        <taxon>Sexangularia</taxon>
    </lineage>
</organism>
<proteinExistence type="predicted"/>
<evidence type="ECO:0000256" key="1">
    <source>
        <dbReference type="SAM" id="MobiDB-lite"/>
    </source>
</evidence>
<dbReference type="AlphaFoldDB" id="A0A7S1VEQ3"/>